<proteinExistence type="predicted"/>
<keyword evidence="1" id="KW-0472">Membrane</keyword>
<dbReference type="GO" id="GO:0016787">
    <property type="term" value="F:hydrolase activity"/>
    <property type="evidence" value="ECO:0007669"/>
    <property type="project" value="UniProtKB-KW"/>
</dbReference>
<dbReference type="Pfam" id="PF00561">
    <property type="entry name" value="Abhydrolase_1"/>
    <property type="match status" value="1"/>
</dbReference>
<dbReference type="AlphaFoldDB" id="A0A937HFM4"/>
<sequence length="310" mass="33404">MTALHIFLLALATAIVGLGIFYIRADRETMTAAEFRADSGYQTAALPGGVTAYKDYGPKDAPPIVIVHGGTLGSMAYEGYVPPLVADGWRVINYDQYGRGFSDRPNTALGIDMLSDQLLALLDHLGIEKAHLFGVSLGGGVIARFAATHPERVRSLAYQVPVIEGVTLTASIVAARVPLLGKFLARLVAVPAIIARGESFGTESEEARRVLAHFTTLFKVKGTERMMHDLMTGDALSNRMADHQKIGASGMKAQFVYALDDPEIAAAQVEAALAHYRSPDVHQYTGGHFFATAHMDELPKKLTAFFKSAD</sequence>
<dbReference type="PANTHER" id="PTHR43194">
    <property type="entry name" value="HYDROLASE ALPHA/BETA FOLD FAMILY"/>
    <property type="match status" value="1"/>
</dbReference>
<keyword evidence="3" id="KW-0378">Hydrolase</keyword>
<dbReference type="SUPFAM" id="SSF53474">
    <property type="entry name" value="alpha/beta-Hydrolases"/>
    <property type="match status" value="1"/>
</dbReference>
<evidence type="ECO:0000259" key="2">
    <source>
        <dbReference type="Pfam" id="PF00561"/>
    </source>
</evidence>
<gene>
    <name evidence="3" type="ORF">ISQ19_04355</name>
</gene>
<keyword evidence="1" id="KW-1133">Transmembrane helix</keyword>
<reference evidence="3" key="1">
    <citation type="submission" date="2020-10" db="EMBL/GenBank/DDBJ databases">
        <title>Microbiome of the Black Sea water column analyzed by genome centric metagenomics.</title>
        <authorList>
            <person name="Cabello-Yeves P.J."/>
            <person name="Callieri C."/>
            <person name="Picazo A."/>
            <person name="Mehrshad M."/>
            <person name="Haro-Moreno J.M."/>
            <person name="Roda-Garcia J."/>
            <person name="Dzembekova N."/>
            <person name="Slabakova V."/>
            <person name="Slabakova N."/>
            <person name="Moncheva S."/>
            <person name="Rodriguez-Valera F."/>
        </authorList>
    </citation>
    <scope>NUCLEOTIDE SEQUENCE</scope>
    <source>
        <strain evidence="3">BS307-5m-G5</strain>
    </source>
</reference>
<dbReference type="InterPro" id="IPR029058">
    <property type="entry name" value="AB_hydrolase_fold"/>
</dbReference>
<dbReference type="Gene3D" id="3.40.50.1820">
    <property type="entry name" value="alpha/beta hydrolase"/>
    <property type="match status" value="1"/>
</dbReference>
<evidence type="ECO:0000256" key="1">
    <source>
        <dbReference type="SAM" id="Phobius"/>
    </source>
</evidence>
<dbReference type="PANTHER" id="PTHR43194:SF2">
    <property type="entry name" value="PEROXISOMAL MEMBRANE PROTEIN LPX1"/>
    <property type="match status" value="1"/>
</dbReference>
<feature type="domain" description="AB hydrolase-1" evidence="2">
    <location>
        <begin position="62"/>
        <end position="161"/>
    </location>
</feature>
<name>A0A937HFM4_9PROT</name>
<dbReference type="PRINTS" id="PR00111">
    <property type="entry name" value="ABHYDROLASE"/>
</dbReference>
<evidence type="ECO:0000313" key="3">
    <source>
        <dbReference type="EMBL" id="MBL6761911.1"/>
    </source>
</evidence>
<evidence type="ECO:0000313" key="4">
    <source>
        <dbReference type="Proteomes" id="UP000785783"/>
    </source>
</evidence>
<accession>A0A937HFM4</accession>
<dbReference type="Proteomes" id="UP000785783">
    <property type="component" value="Unassembled WGS sequence"/>
</dbReference>
<comment type="caution">
    <text evidence="3">The sequence shown here is derived from an EMBL/GenBank/DDBJ whole genome shotgun (WGS) entry which is preliminary data.</text>
</comment>
<keyword evidence="1" id="KW-0812">Transmembrane</keyword>
<protein>
    <submittedName>
        <fullName evidence="3">Alpha/beta fold hydrolase</fullName>
    </submittedName>
</protein>
<dbReference type="EMBL" id="JADHOK010000048">
    <property type="protein sequence ID" value="MBL6761911.1"/>
    <property type="molecule type" value="Genomic_DNA"/>
</dbReference>
<organism evidence="3 4">
    <name type="scientific">PS1 clade bacterium</name>
    <dbReference type="NCBI Taxonomy" id="2175152"/>
    <lineage>
        <taxon>Bacteria</taxon>
        <taxon>Pseudomonadati</taxon>
        <taxon>Pseudomonadota</taxon>
        <taxon>Alphaproteobacteria</taxon>
        <taxon>PS1 clade</taxon>
    </lineage>
</organism>
<dbReference type="InterPro" id="IPR050228">
    <property type="entry name" value="Carboxylesterase_BioH"/>
</dbReference>
<feature type="transmembrane region" description="Helical" evidence="1">
    <location>
        <begin position="6"/>
        <end position="23"/>
    </location>
</feature>
<dbReference type="InterPro" id="IPR000073">
    <property type="entry name" value="AB_hydrolase_1"/>
</dbReference>